<dbReference type="NCBIfam" id="TIGR00127">
    <property type="entry name" value="nadp_idh_euk"/>
    <property type="match status" value="1"/>
</dbReference>
<dbReference type="Pfam" id="PF07714">
    <property type="entry name" value="PK_Tyr_Ser-Thr"/>
    <property type="match status" value="1"/>
</dbReference>
<comment type="cofactor">
    <cofactor evidence="2">
        <name>Mg(2+)</name>
        <dbReference type="ChEBI" id="CHEBI:18420"/>
    </cofactor>
</comment>
<protein>
    <recommendedName>
        <fullName evidence="4">isocitrate dehydrogenase (NADP(+))</fullName>
        <ecNumber evidence="4">1.1.1.42</ecNumber>
    </recommendedName>
</protein>
<dbReference type="InterPro" id="IPR024084">
    <property type="entry name" value="IsoPropMal-DH-like_dom"/>
</dbReference>
<organism evidence="13 14">
    <name type="scientific">Sanghuangporus baumii</name>
    <name type="common">Phellinus baumii</name>
    <dbReference type="NCBI Taxonomy" id="108892"/>
    <lineage>
        <taxon>Eukaryota</taxon>
        <taxon>Fungi</taxon>
        <taxon>Dikarya</taxon>
        <taxon>Basidiomycota</taxon>
        <taxon>Agaricomycotina</taxon>
        <taxon>Agaricomycetes</taxon>
        <taxon>Hymenochaetales</taxon>
        <taxon>Hymenochaetaceae</taxon>
        <taxon>Sanghuangporus</taxon>
    </lineage>
</organism>
<dbReference type="SMART" id="SM01329">
    <property type="entry name" value="Iso_dh"/>
    <property type="match status" value="1"/>
</dbReference>
<keyword evidence="13" id="KW-0418">Kinase</keyword>
<dbReference type="Gene3D" id="3.40.718.10">
    <property type="entry name" value="Isopropylmalate Dehydrogenase"/>
    <property type="match status" value="1"/>
</dbReference>
<evidence type="ECO:0000256" key="1">
    <source>
        <dbReference type="ARBA" id="ARBA00001936"/>
    </source>
</evidence>
<keyword evidence="8" id="KW-0521">NADP</keyword>
<evidence type="ECO:0000256" key="6">
    <source>
        <dbReference type="ARBA" id="ARBA00022723"/>
    </source>
</evidence>
<comment type="caution">
    <text evidence="13">The sequence shown here is derived from an EMBL/GenBank/DDBJ whole genome shotgun (WGS) entry which is preliminary data.</text>
</comment>
<keyword evidence="13" id="KW-0808">Transferase</keyword>
<evidence type="ECO:0000259" key="12">
    <source>
        <dbReference type="PROSITE" id="PS50011"/>
    </source>
</evidence>
<keyword evidence="5" id="KW-0816">Tricarboxylic acid cycle</keyword>
<dbReference type="GO" id="GO:0006739">
    <property type="term" value="P:NADP+ metabolic process"/>
    <property type="evidence" value="ECO:0007669"/>
    <property type="project" value="TreeGrafter"/>
</dbReference>
<feature type="domain" description="Protein kinase" evidence="12">
    <location>
        <begin position="392"/>
        <end position="692"/>
    </location>
</feature>
<dbReference type="Pfam" id="PF00069">
    <property type="entry name" value="Pkinase"/>
    <property type="match status" value="1"/>
</dbReference>
<sequence length="1129" mass="127561">MELLARGLVACFSSPVDVCNFSPTSVSPYIGLHVYDTYKNELSTALNDRPFSRGIFDQIERLAPEIAKRPEWEEANTAFNALEKDAETAIRSLLQQIDSKPRPSQLSGSGWGRWHAMRFDKPKLSLGRHALQSLQKYLIFLRFRNRNMYARLLKLANTGYLFSTKSWGSPRALHEIAQLEGGAHSPFLDWVKLLKSFTCFLSGDYESHKSVAFICDCIHRRYENMLDVDVCIGVSPEPDEYIMSASCFGDVEEDGSGKLKDTNHYFFPISPRCAIYLLIDAPHDLSLKEREQLVHPFASNAIVPSALDHDVESSVDIYQRNALLLQTLPPHLIFVSSRSMIRTLTYYNDRRWIPENLDYSKLLRGCREESVTHMLLVKASIEVIDLTDEVTIVDEHAICYGSFADVWKGVWEDRTGRGTVALKVLRANLVGYAQERLLGRLKKEVKAWYRLNHPHVARLYGIVQRPNTLAMVSPWCDNGTIVKYLRDKSPNANRYQLLYEIASGVAYLHGCTPKVVHGDLKGVSAHFIHILSFSADLKFFRDVWKCNILIDADGKTVITDFGLAKVREEVSDVLELPSSFFAGSTRWMAPELFLSQIEDDRRAPITTYSDVFAFASVCLEVLTGQLPYANRRNDYGVTVAVMSGVKPSSGCQHVSEDLKSEELWRLMDECWDQIPHARPTMVKMLPRSTTWTQSYAKTSSAMVLGLLAPRRMMASATPTNRIVVSNPVVELDGDEMTRIIWKKIREELDIKYYDLGIENRDATDDQVTIEAAEAIKKYNVGIKCATITPDEARVEEFKLKQMWRSPNGTIRNILGGTVFREPIVLKKIPKPVPGWTKPIVIGRHAFGDQYRSTDFVAPGPGKLQLVFTPPEGEKTVLDVYEFKGPGVALSMYNTDESITGFAHSSFKMALQKKLPLFLSTKNTILKKYDGRFKDIFQDLYDHHYKPLFDEASIYYEHRLIDDMVAQAIKSSGGFVWACKNYDGDVQSDILAQGFGSLGMMTSELVTPDGKTIEAEAAHGTVTRHYREHQKGRETSTNPVASIFAWTRGLLHRAKLDGNDALTTFCHNLEASCVETIDEDSIMTKDLALAIHGREMQRKHWVVTDVYMDAVNRKLQKKLAEATAQGILNA</sequence>
<dbReference type="InterPro" id="IPR011009">
    <property type="entry name" value="Kinase-like_dom_sf"/>
</dbReference>
<keyword evidence="7" id="KW-0460">Magnesium</keyword>
<dbReference type="InterPro" id="IPR001245">
    <property type="entry name" value="Ser-Thr/Tyr_kinase_cat_dom"/>
</dbReference>
<dbReference type="GO" id="GO:0000287">
    <property type="term" value="F:magnesium ion binding"/>
    <property type="evidence" value="ECO:0007669"/>
    <property type="project" value="InterPro"/>
</dbReference>
<dbReference type="SUPFAM" id="SSF53659">
    <property type="entry name" value="Isocitrate/Isopropylmalate dehydrogenase-like"/>
    <property type="match status" value="1"/>
</dbReference>
<dbReference type="InterPro" id="IPR000719">
    <property type="entry name" value="Prot_kinase_dom"/>
</dbReference>
<evidence type="ECO:0000256" key="3">
    <source>
        <dbReference type="ARBA" id="ARBA00007769"/>
    </source>
</evidence>
<reference evidence="13" key="1">
    <citation type="submission" date="2016-06" db="EMBL/GenBank/DDBJ databases">
        <title>Draft Genome sequence of the fungus Inonotus baumii.</title>
        <authorList>
            <person name="Zhu H."/>
            <person name="Lin W."/>
        </authorList>
    </citation>
    <scope>NUCLEOTIDE SEQUENCE</scope>
    <source>
        <strain evidence="13">821</strain>
    </source>
</reference>
<name>A0A9Q5I3H4_SANBA</name>
<dbReference type="SUPFAM" id="SSF56112">
    <property type="entry name" value="Protein kinase-like (PK-like)"/>
    <property type="match status" value="1"/>
</dbReference>
<evidence type="ECO:0000256" key="7">
    <source>
        <dbReference type="ARBA" id="ARBA00022842"/>
    </source>
</evidence>
<dbReference type="GO" id="GO:0006102">
    <property type="term" value="P:isocitrate metabolic process"/>
    <property type="evidence" value="ECO:0007669"/>
    <property type="project" value="InterPro"/>
</dbReference>
<dbReference type="PROSITE" id="PS50011">
    <property type="entry name" value="PROTEIN_KINASE_DOM"/>
    <property type="match status" value="1"/>
</dbReference>
<dbReference type="GO" id="GO:0005739">
    <property type="term" value="C:mitochondrion"/>
    <property type="evidence" value="ECO:0007669"/>
    <property type="project" value="TreeGrafter"/>
</dbReference>
<evidence type="ECO:0000313" key="14">
    <source>
        <dbReference type="Proteomes" id="UP000757232"/>
    </source>
</evidence>
<comment type="catalytic activity">
    <reaction evidence="11">
        <text>D-threo-isocitrate + NADP(+) = 2-oxoglutarate + CO2 + NADPH</text>
        <dbReference type="Rhea" id="RHEA:19629"/>
        <dbReference type="ChEBI" id="CHEBI:15562"/>
        <dbReference type="ChEBI" id="CHEBI:16526"/>
        <dbReference type="ChEBI" id="CHEBI:16810"/>
        <dbReference type="ChEBI" id="CHEBI:57783"/>
        <dbReference type="ChEBI" id="CHEBI:58349"/>
        <dbReference type="EC" id="1.1.1.42"/>
    </reaction>
</comment>
<dbReference type="GO" id="GO:0051287">
    <property type="term" value="F:NAD binding"/>
    <property type="evidence" value="ECO:0007669"/>
    <property type="project" value="InterPro"/>
</dbReference>
<evidence type="ECO:0000256" key="9">
    <source>
        <dbReference type="ARBA" id="ARBA00023002"/>
    </source>
</evidence>
<comment type="cofactor">
    <cofactor evidence="1">
        <name>Mn(2+)</name>
        <dbReference type="ChEBI" id="CHEBI:29035"/>
    </cofactor>
</comment>
<evidence type="ECO:0000256" key="8">
    <source>
        <dbReference type="ARBA" id="ARBA00022857"/>
    </source>
</evidence>
<dbReference type="AlphaFoldDB" id="A0A9Q5I3H4"/>
<comment type="similarity">
    <text evidence="3">Belongs to the isocitrate and isopropylmalate dehydrogenases family.</text>
</comment>
<evidence type="ECO:0000313" key="13">
    <source>
        <dbReference type="EMBL" id="OCB90755.1"/>
    </source>
</evidence>
<evidence type="ECO:0000256" key="10">
    <source>
        <dbReference type="ARBA" id="ARBA00023211"/>
    </source>
</evidence>
<dbReference type="Gene3D" id="1.10.510.10">
    <property type="entry name" value="Transferase(Phosphotransferase) domain 1"/>
    <property type="match status" value="1"/>
</dbReference>
<dbReference type="OrthoDB" id="6718656at2759"/>
<evidence type="ECO:0000256" key="11">
    <source>
        <dbReference type="ARBA" id="ARBA00023554"/>
    </source>
</evidence>
<dbReference type="InterPro" id="IPR004790">
    <property type="entry name" value="Isocitrate_DH_NADP"/>
</dbReference>
<dbReference type="GO" id="GO:0004450">
    <property type="term" value="F:isocitrate dehydrogenase (NADP+) activity"/>
    <property type="evidence" value="ECO:0007669"/>
    <property type="project" value="UniProtKB-EC"/>
</dbReference>
<dbReference type="NCBIfam" id="NF006156">
    <property type="entry name" value="PRK08299.1"/>
    <property type="match status" value="1"/>
</dbReference>
<keyword evidence="14" id="KW-1185">Reference proteome</keyword>
<dbReference type="FunFam" id="3.40.718.10:FF:000016">
    <property type="entry name" value="Isocitrate dehydrogenase [NADP]"/>
    <property type="match status" value="1"/>
</dbReference>
<dbReference type="Proteomes" id="UP000757232">
    <property type="component" value="Unassembled WGS sequence"/>
</dbReference>
<evidence type="ECO:0000256" key="2">
    <source>
        <dbReference type="ARBA" id="ARBA00001946"/>
    </source>
</evidence>
<dbReference type="PANTHER" id="PTHR11822">
    <property type="entry name" value="NADP-SPECIFIC ISOCITRATE DEHYDROGENASE"/>
    <property type="match status" value="1"/>
</dbReference>
<proteinExistence type="inferred from homology"/>
<dbReference type="GO" id="GO:0005524">
    <property type="term" value="F:ATP binding"/>
    <property type="evidence" value="ECO:0007669"/>
    <property type="project" value="InterPro"/>
</dbReference>
<gene>
    <name evidence="13" type="ORF">A7U60_g1999</name>
</gene>
<keyword evidence="6" id="KW-0479">Metal-binding</keyword>
<accession>A0A9Q5I3H4</accession>
<dbReference type="Pfam" id="PF00180">
    <property type="entry name" value="Iso_dh"/>
    <property type="match status" value="1"/>
</dbReference>
<evidence type="ECO:0000256" key="4">
    <source>
        <dbReference type="ARBA" id="ARBA00013013"/>
    </source>
</evidence>
<dbReference type="EMBL" id="LNZH02000118">
    <property type="protein sequence ID" value="OCB90755.1"/>
    <property type="molecule type" value="Genomic_DNA"/>
</dbReference>
<dbReference type="GO" id="GO:0006099">
    <property type="term" value="P:tricarboxylic acid cycle"/>
    <property type="evidence" value="ECO:0007669"/>
    <property type="project" value="UniProtKB-KW"/>
</dbReference>
<evidence type="ECO:0000256" key="5">
    <source>
        <dbReference type="ARBA" id="ARBA00022532"/>
    </source>
</evidence>
<keyword evidence="9" id="KW-0560">Oxidoreductase</keyword>
<dbReference type="GO" id="GO:0004672">
    <property type="term" value="F:protein kinase activity"/>
    <property type="evidence" value="ECO:0007669"/>
    <property type="project" value="InterPro"/>
</dbReference>
<keyword evidence="10" id="KW-0464">Manganese</keyword>
<dbReference type="PANTHER" id="PTHR11822:SF21">
    <property type="entry name" value="ISOCITRATE DEHYDROGENASE [NADP], MITOCHONDRIAL"/>
    <property type="match status" value="1"/>
</dbReference>
<dbReference type="PROSITE" id="PS00470">
    <property type="entry name" value="IDH_IMDH"/>
    <property type="match status" value="1"/>
</dbReference>
<dbReference type="InterPro" id="IPR019818">
    <property type="entry name" value="IsoCit/isopropylmalate_DH_CS"/>
</dbReference>
<dbReference type="EC" id="1.1.1.42" evidence="4"/>